<evidence type="ECO:0000259" key="3">
    <source>
        <dbReference type="Pfam" id="PF01336"/>
    </source>
</evidence>
<dbReference type="Gene3D" id="2.40.50.140">
    <property type="entry name" value="Nucleic acid-binding proteins"/>
    <property type="match status" value="1"/>
</dbReference>
<proteinExistence type="inferred from homology"/>
<evidence type="ECO:0000256" key="2">
    <source>
        <dbReference type="ARBA" id="ARBA00017273"/>
    </source>
</evidence>
<dbReference type="Pfam" id="PF01336">
    <property type="entry name" value="tRNA_anti-codon"/>
    <property type="match status" value="1"/>
</dbReference>
<name>A0A1S1RDA0_9ACTN</name>
<dbReference type="AlphaFoldDB" id="A0A1S1RDA0"/>
<dbReference type="InterPro" id="IPR012340">
    <property type="entry name" value="NA-bd_OB-fold"/>
</dbReference>
<protein>
    <recommendedName>
        <fullName evidence="2">Error-prone DNA polymerase</fullName>
    </recommendedName>
</protein>
<dbReference type="EMBL" id="MBLM01000036">
    <property type="protein sequence ID" value="OHV43202.1"/>
    <property type="molecule type" value="Genomic_DNA"/>
</dbReference>
<evidence type="ECO:0000313" key="5">
    <source>
        <dbReference type="Proteomes" id="UP000179627"/>
    </source>
</evidence>
<feature type="domain" description="OB" evidence="3">
    <location>
        <begin position="66"/>
        <end position="141"/>
    </location>
</feature>
<dbReference type="GO" id="GO:0008408">
    <property type="term" value="F:3'-5' exonuclease activity"/>
    <property type="evidence" value="ECO:0007669"/>
    <property type="project" value="InterPro"/>
</dbReference>
<dbReference type="CDD" id="cd04485">
    <property type="entry name" value="DnaE_OBF"/>
    <property type="match status" value="1"/>
</dbReference>
<reference evidence="5" key="1">
    <citation type="submission" date="2016-07" db="EMBL/GenBank/DDBJ databases">
        <title>Sequence Frankia sp. strain CcI1.17.</title>
        <authorList>
            <person name="Ghodhbane-Gtari F."/>
            <person name="Swanson E."/>
            <person name="Gueddou A."/>
            <person name="Morris K."/>
            <person name="Hezbri K."/>
            <person name="Ktari A."/>
            <person name="Nouioui I."/>
            <person name="Abebe-Akele F."/>
            <person name="Simpson S."/>
            <person name="Thomas K."/>
            <person name="Gtari M."/>
            <person name="Tisa L.S."/>
            <person name="Hurst S."/>
        </authorList>
    </citation>
    <scope>NUCLEOTIDE SEQUENCE [LARGE SCALE GENOMIC DNA]</scope>
    <source>
        <strain evidence="5">Cc1.17</strain>
    </source>
</reference>
<keyword evidence="5" id="KW-1185">Reference proteome</keyword>
<evidence type="ECO:0000256" key="1">
    <source>
        <dbReference type="ARBA" id="ARBA00007391"/>
    </source>
</evidence>
<accession>A0A1S1RDA0</accession>
<dbReference type="GO" id="GO:0006260">
    <property type="term" value="P:DNA replication"/>
    <property type="evidence" value="ECO:0007669"/>
    <property type="project" value="InterPro"/>
</dbReference>
<dbReference type="GO" id="GO:0003676">
    <property type="term" value="F:nucleic acid binding"/>
    <property type="evidence" value="ECO:0007669"/>
    <property type="project" value="InterPro"/>
</dbReference>
<dbReference type="Proteomes" id="UP000179627">
    <property type="component" value="Unassembled WGS sequence"/>
</dbReference>
<dbReference type="RefSeq" id="WP_071082776.1">
    <property type="nucleotide sequence ID" value="NZ_MBLM01000036.1"/>
</dbReference>
<comment type="similarity">
    <text evidence="1">Belongs to the DNA polymerase type-C family. DnaE2 subfamily.</text>
</comment>
<comment type="caution">
    <text evidence="4">The sequence shown here is derived from an EMBL/GenBank/DDBJ whole genome shotgun (WGS) entry which is preliminary data.</text>
</comment>
<gene>
    <name evidence="4" type="ORF">CC117_11355</name>
</gene>
<sequence length="153" mass="16317">MVFGADVSVVAALLPGMSEAETVVADLWATGTTPGCYPTEIVRDRLDELGVVVARRLRDLESGRRVLVAGVVTHRQRPSTAGGTTFVSLEDETGLVNVICSRGVWARYRSAARSAAALIVRGRLESAQGVVNVIAESLRVLPLAVGARSRDFR</sequence>
<dbReference type="PANTHER" id="PTHR32294:SF4">
    <property type="entry name" value="ERROR-PRONE DNA POLYMERASE"/>
    <property type="match status" value="1"/>
</dbReference>
<dbReference type="InterPro" id="IPR004365">
    <property type="entry name" value="NA-bd_OB_tRNA"/>
</dbReference>
<dbReference type="PANTHER" id="PTHR32294">
    <property type="entry name" value="DNA POLYMERASE III SUBUNIT ALPHA"/>
    <property type="match status" value="1"/>
</dbReference>
<dbReference type="InterPro" id="IPR004805">
    <property type="entry name" value="DnaE2/DnaE/PolC"/>
</dbReference>
<organism evidence="4 5">
    <name type="scientific">Parafrankia colletiae</name>
    <dbReference type="NCBI Taxonomy" id="573497"/>
    <lineage>
        <taxon>Bacteria</taxon>
        <taxon>Bacillati</taxon>
        <taxon>Actinomycetota</taxon>
        <taxon>Actinomycetes</taxon>
        <taxon>Frankiales</taxon>
        <taxon>Frankiaceae</taxon>
        <taxon>Parafrankia</taxon>
    </lineage>
</organism>
<evidence type="ECO:0000313" key="4">
    <source>
        <dbReference type="EMBL" id="OHV43202.1"/>
    </source>
</evidence>